<dbReference type="GO" id="GO:0005783">
    <property type="term" value="C:endoplasmic reticulum"/>
    <property type="evidence" value="ECO:0007669"/>
    <property type="project" value="TreeGrafter"/>
</dbReference>
<dbReference type="STRING" id="269621.A0A238F0H2"/>
<dbReference type="Pfam" id="PF00173">
    <property type="entry name" value="Cyt-b5"/>
    <property type="match status" value="1"/>
</dbReference>
<sequence length="210" mass="23330">MLQLYIQLTSSDSCSFLQQASPVTKLSTSSHPVQRTLARLADDLNAWLVDHQLLVAIQTVVLSGLFFWYVTVPVEPEPIPNLSDLDPGTKMAAAVKPFSVDDIKLDPPKDDPITVDELKQYDGTNPDKGIYVAIKGTVFDVSAKKDMYGPGCGYHIFTGKDASCALGKSSLKMEDANPDYSKLNEDEMKVLDDWFKYFSKRYNIVGKVVR</sequence>
<evidence type="ECO:0000313" key="3">
    <source>
        <dbReference type="EMBL" id="SCV67632.1"/>
    </source>
</evidence>
<proteinExistence type="inferred from homology"/>
<dbReference type="InterPro" id="IPR036400">
    <property type="entry name" value="Cyt_B5-like_heme/steroid_sf"/>
</dbReference>
<reference evidence="4" key="1">
    <citation type="submission" date="2016-09" db="EMBL/GenBank/DDBJ databases">
        <authorList>
            <person name="Jeantristanb JTB J.-T."/>
            <person name="Ricardo R."/>
        </authorList>
    </citation>
    <scope>NUCLEOTIDE SEQUENCE [LARGE SCALE GENOMIC DNA]</scope>
</reference>
<dbReference type="SUPFAM" id="SSF55856">
    <property type="entry name" value="Cytochrome b5-like heme/steroid binding domain"/>
    <property type="match status" value="1"/>
</dbReference>
<dbReference type="SMART" id="SM01117">
    <property type="entry name" value="Cyt-b5"/>
    <property type="match status" value="1"/>
</dbReference>
<dbReference type="GO" id="GO:0016020">
    <property type="term" value="C:membrane"/>
    <property type="evidence" value="ECO:0007669"/>
    <property type="project" value="TreeGrafter"/>
</dbReference>
<dbReference type="OrthoDB" id="899at2759"/>
<gene>
    <name evidence="3" type="ORF">BQ2448_5243</name>
</gene>
<dbReference type="EMBL" id="FMSP01000002">
    <property type="protein sequence ID" value="SCV67632.1"/>
    <property type="molecule type" value="Genomic_DNA"/>
</dbReference>
<dbReference type="AlphaFoldDB" id="A0A238F0H2"/>
<organism evidence="3 4">
    <name type="scientific">Microbotryum intermedium</name>
    <dbReference type="NCBI Taxonomy" id="269621"/>
    <lineage>
        <taxon>Eukaryota</taxon>
        <taxon>Fungi</taxon>
        <taxon>Dikarya</taxon>
        <taxon>Basidiomycota</taxon>
        <taxon>Pucciniomycotina</taxon>
        <taxon>Microbotryomycetes</taxon>
        <taxon>Microbotryales</taxon>
        <taxon>Microbotryaceae</taxon>
        <taxon>Microbotryum</taxon>
    </lineage>
</organism>
<evidence type="ECO:0000256" key="1">
    <source>
        <dbReference type="ARBA" id="ARBA00038357"/>
    </source>
</evidence>
<keyword evidence="4" id="KW-1185">Reference proteome</keyword>
<dbReference type="FunFam" id="3.10.120.10:FF:000003">
    <property type="entry name" value="membrane-associated progesterone receptor component 1"/>
    <property type="match status" value="1"/>
</dbReference>
<accession>A0A238F0H2</accession>
<evidence type="ECO:0000313" key="4">
    <source>
        <dbReference type="Proteomes" id="UP000198372"/>
    </source>
</evidence>
<evidence type="ECO:0000259" key="2">
    <source>
        <dbReference type="SMART" id="SM01117"/>
    </source>
</evidence>
<comment type="similarity">
    <text evidence="1">Belongs to the cytochrome b5 family. MAPR subfamily.</text>
</comment>
<dbReference type="Proteomes" id="UP000198372">
    <property type="component" value="Unassembled WGS sequence"/>
</dbReference>
<protein>
    <submittedName>
        <fullName evidence="3">BQ2448_5243 protein</fullName>
    </submittedName>
</protein>
<dbReference type="GO" id="GO:0020037">
    <property type="term" value="F:heme binding"/>
    <property type="evidence" value="ECO:0007669"/>
    <property type="project" value="UniProtKB-ARBA"/>
</dbReference>
<dbReference type="PANTHER" id="PTHR10281:SF115">
    <property type="entry name" value="BINDING PROTEIN, PUTATIVE (AFU_ORTHOLOGUE AFUA_4G06240)-RELATED"/>
    <property type="match status" value="1"/>
</dbReference>
<name>A0A238F0H2_9BASI</name>
<dbReference type="Gene3D" id="3.10.120.10">
    <property type="entry name" value="Cytochrome b5-like heme/steroid binding domain"/>
    <property type="match status" value="1"/>
</dbReference>
<dbReference type="InterPro" id="IPR050577">
    <property type="entry name" value="MAPR/NEUFC/NENF-like"/>
</dbReference>
<dbReference type="PANTHER" id="PTHR10281">
    <property type="entry name" value="MEMBRANE-ASSOCIATED PROGESTERONE RECEPTOR COMPONENT-RELATED"/>
    <property type="match status" value="1"/>
</dbReference>
<dbReference type="InterPro" id="IPR001199">
    <property type="entry name" value="Cyt_B5-like_heme/steroid-bd"/>
</dbReference>
<feature type="domain" description="Cytochrome b5 heme-binding" evidence="2">
    <location>
        <begin position="113"/>
        <end position="209"/>
    </location>
</feature>